<evidence type="ECO:0000313" key="2">
    <source>
        <dbReference type="EMBL" id="OEJ24920.1"/>
    </source>
</evidence>
<organism evidence="2 3">
    <name type="scientific">Streptomyces agglomeratus</name>
    <dbReference type="NCBI Taxonomy" id="285458"/>
    <lineage>
        <taxon>Bacteria</taxon>
        <taxon>Bacillati</taxon>
        <taxon>Actinomycetota</taxon>
        <taxon>Actinomycetes</taxon>
        <taxon>Kitasatosporales</taxon>
        <taxon>Streptomycetaceae</taxon>
        <taxon>Streptomyces</taxon>
    </lineage>
</organism>
<accession>A0A1E5P5U3</accession>
<keyword evidence="3" id="KW-1185">Reference proteome</keyword>
<dbReference type="AlphaFoldDB" id="A0A1E5P5U3"/>
<name>A0A1E5P5U3_9ACTN</name>
<dbReference type="OrthoDB" id="3280727at2"/>
<dbReference type="Proteomes" id="UP000095759">
    <property type="component" value="Unassembled WGS sequence"/>
</dbReference>
<protein>
    <submittedName>
        <fullName evidence="2">Uncharacterized protein</fullName>
    </submittedName>
</protein>
<gene>
    <name evidence="2" type="ORF">AS594_10915</name>
</gene>
<evidence type="ECO:0000313" key="3">
    <source>
        <dbReference type="Proteomes" id="UP000095759"/>
    </source>
</evidence>
<dbReference type="EMBL" id="MEHJ01000001">
    <property type="protein sequence ID" value="OEJ24920.1"/>
    <property type="molecule type" value="Genomic_DNA"/>
</dbReference>
<evidence type="ECO:0000256" key="1">
    <source>
        <dbReference type="SAM" id="MobiDB-lite"/>
    </source>
</evidence>
<reference evidence="2 3" key="1">
    <citation type="submission" date="2016-08" db="EMBL/GenBank/DDBJ databases">
        <title>Complete genome sequence of Streptomyces agglomeratus strain 6-3-2, a novel anti-MRSA actinomycete isolated from Wuli of Tebit, China.</title>
        <authorList>
            <person name="Chen X."/>
        </authorList>
    </citation>
    <scope>NUCLEOTIDE SEQUENCE [LARGE SCALE GENOMIC DNA]</scope>
    <source>
        <strain evidence="2 3">6-3-2</strain>
    </source>
</reference>
<comment type="caution">
    <text evidence="2">The sequence shown here is derived from an EMBL/GenBank/DDBJ whole genome shotgun (WGS) entry which is preliminary data.</text>
</comment>
<proteinExistence type="predicted"/>
<sequence length="164" mass="17200">MTGFYCAKCGAELTPGLQELPGVPDVSVHDKDRHGTTRLAPSTVPRGSYAIDPEPWGAPFENPDAQTADVQGSRALLMPPDMTGMVPAGPRNSVVVHPQDMPSLRLTSSLGIHHGCCGPLGTGGRNMACRCGARVATLAADCTGPHELHLDPLRTCAFMPDTST</sequence>
<feature type="region of interest" description="Disordered" evidence="1">
    <location>
        <begin position="23"/>
        <end position="48"/>
    </location>
</feature>